<protein>
    <submittedName>
        <fullName evidence="4">DNA-binding transcriptional activator of the SARP family</fullName>
    </submittedName>
</protein>
<dbReference type="STRING" id="1814289.SAMN05216410_2994"/>
<keyword evidence="4" id="KW-0238">DNA-binding</keyword>
<dbReference type="InterPro" id="IPR018392">
    <property type="entry name" value="LysM"/>
</dbReference>
<dbReference type="InterPro" id="IPR005158">
    <property type="entry name" value="BTAD"/>
</dbReference>
<keyword evidence="2" id="KW-0812">Transmembrane</keyword>
<evidence type="ECO:0000259" key="3">
    <source>
        <dbReference type="PROSITE" id="PS51782"/>
    </source>
</evidence>
<dbReference type="SUPFAM" id="SSF48452">
    <property type="entry name" value="TPR-like"/>
    <property type="match status" value="1"/>
</dbReference>
<feature type="region of interest" description="Disordered" evidence="1">
    <location>
        <begin position="339"/>
        <end position="405"/>
    </location>
</feature>
<accession>A0A1G6T1H9</accession>
<feature type="domain" description="LysM" evidence="3">
    <location>
        <begin position="264"/>
        <end position="320"/>
    </location>
</feature>
<name>A0A1G6T1H9_9MICO</name>
<feature type="domain" description="LysM" evidence="3">
    <location>
        <begin position="185"/>
        <end position="241"/>
    </location>
</feature>
<keyword evidence="2" id="KW-1133">Transmembrane helix</keyword>
<dbReference type="Proteomes" id="UP000199039">
    <property type="component" value="Unassembled WGS sequence"/>
</dbReference>
<feature type="transmembrane region" description="Helical" evidence="2">
    <location>
        <begin position="111"/>
        <end position="136"/>
    </location>
</feature>
<dbReference type="SMART" id="SM01043">
    <property type="entry name" value="BTAD"/>
    <property type="match status" value="1"/>
</dbReference>
<dbReference type="EMBL" id="FMYH01000006">
    <property type="protein sequence ID" value="SDD22813.1"/>
    <property type="molecule type" value="Genomic_DNA"/>
</dbReference>
<dbReference type="Pfam" id="PF03704">
    <property type="entry name" value="BTAD"/>
    <property type="match status" value="1"/>
</dbReference>
<sequence>MNQHTDRQTTRARDRLRAGLALLVLLALVVGLPFALLVVAPMPVPTAMPDWDGIWQSLIQPDDGSLFVGLLAVVAWLAWAAFTISVLTELTSTLRRVPAPSIPLLGWSQRAAAGLVAASAMLLVSGGPVAMAPAAYATVGYVPLPIDAQAAPAAAGTPGGVSGTGSEAGPTTPDLAAFGGQGDHPLVTVAHGDTLWSLAEHHLGSGTRYAEIRDLNLGAPQADGRALSSDHWIYPGWTLQLPTDASNLPTRVEETADAGLAEPVAHVVEPGESLWAIAGDELDDELRYVEIFDANAGLVQADGRALTDPDLIQPGWLLTIPTSPTSIAPPAPPVMVEPLPPVPEVAPDLPSVPPMPQATGTPTAEATPPAETTPTTGTTPGAGATEDTDTSEVAPDDTTEAEPTSSFATSLFLGLTALAAAGVIGEMTRRRLLRQRVRRTGERIPMPVPGSLEQVAETALRRAPQPLTLTELKDSLLALAARCRAAARQLPRVQLIRLTETDIELVLADSDDDPIGPFQTIDGQTWTALTSDLLAAEAIATDDVAEPYPALVTIGIEGEAVLILNLEAAGTLSITGPGDAPVEVARAIATELLTSELTGRIGLVAGKEVADLAAVSDRVRLQIVDDEDDRAGQLNLRNADVARVLKAEGIHDTLVARSTGTVPDVWLPVIFMVTRPETDGVAIGSQESPVAAAPWSGSVLITATPQEHGFEVRIGPEGRAQLEPLGLPFRPQRLTVENYCELVNLLRLGSDPTAEDADGTGDETRDLEEEFTSALAAASPETPILASHVGVFESRDPAAPRVKVLGRVEIDGAPSGGHKRARELIVYLALHGPATGPELDEILWSGERINARTRASLVYRARQWFGRDYLPVVGEDGLYRLGDDVTCDWTDFQEHARRGLTAGTDGSADLAAALRLVRDRPFLGIGGTEFIWAETEIQAMIGLIADTAHLLAEVQLRKGQNRAAVETAMIGIRAEPCSETLHRDAIQALTAEGDVGRATELADALYERVHHLDPECTRQEVDEVLRIERVR</sequence>
<keyword evidence="5" id="KW-1185">Reference proteome</keyword>
<feature type="region of interest" description="Disordered" evidence="1">
    <location>
        <begin position="153"/>
        <end position="173"/>
    </location>
</feature>
<evidence type="ECO:0000256" key="2">
    <source>
        <dbReference type="SAM" id="Phobius"/>
    </source>
</evidence>
<dbReference type="Pfam" id="PF01476">
    <property type="entry name" value="LysM"/>
    <property type="match status" value="1"/>
</dbReference>
<reference evidence="4 5" key="1">
    <citation type="submission" date="2016-09" db="EMBL/GenBank/DDBJ databases">
        <authorList>
            <person name="Capua I."/>
            <person name="De Benedictis P."/>
            <person name="Joannis T."/>
            <person name="Lombin L.H."/>
            <person name="Cattoli G."/>
        </authorList>
    </citation>
    <scope>NUCLEOTIDE SEQUENCE [LARGE SCALE GENOMIC DNA]</scope>
    <source>
        <strain evidence="4 5">ISLP-3</strain>
    </source>
</reference>
<evidence type="ECO:0000313" key="4">
    <source>
        <dbReference type="EMBL" id="SDD22813.1"/>
    </source>
</evidence>
<keyword evidence="2" id="KW-0472">Membrane</keyword>
<dbReference type="PROSITE" id="PS51782">
    <property type="entry name" value="LYSM"/>
    <property type="match status" value="2"/>
</dbReference>
<dbReference type="AlphaFoldDB" id="A0A1G6T1H9"/>
<dbReference type="InterPro" id="IPR036779">
    <property type="entry name" value="LysM_dom_sf"/>
</dbReference>
<dbReference type="PANTHER" id="PTHR34700">
    <property type="entry name" value="POTASSIUM BINDING PROTEIN KBP"/>
    <property type="match status" value="1"/>
</dbReference>
<feature type="compositionally biased region" description="Pro residues" evidence="1">
    <location>
        <begin position="339"/>
        <end position="356"/>
    </location>
</feature>
<feature type="compositionally biased region" description="Acidic residues" evidence="1">
    <location>
        <begin position="386"/>
        <end position="400"/>
    </location>
</feature>
<evidence type="ECO:0000313" key="5">
    <source>
        <dbReference type="Proteomes" id="UP000199039"/>
    </source>
</evidence>
<dbReference type="OrthoDB" id="8444614at2"/>
<dbReference type="RefSeq" id="WP_093184508.1">
    <property type="nucleotide sequence ID" value="NZ_FMYH01000006.1"/>
</dbReference>
<dbReference type="InterPro" id="IPR011990">
    <property type="entry name" value="TPR-like_helical_dom_sf"/>
</dbReference>
<feature type="transmembrane region" description="Helical" evidence="2">
    <location>
        <begin position="64"/>
        <end position="90"/>
    </location>
</feature>
<feature type="compositionally biased region" description="Low complexity" evidence="1">
    <location>
        <begin position="358"/>
        <end position="385"/>
    </location>
</feature>
<dbReference type="InterPro" id="IPR052196">
    <property type="entry name" value="Bact_Kbp"/>
</dbReference>
<feature type="transmembrane region" description="Helical" evidence="2">
    <location>
        <begin position="20"/>
        <end position="44"/>
    </location>
</feature>
<evidence type="ECO:0000256" key="1">
    <source>
        <dbReference type="SAM" id="MobiDB-lite"/>
    </source>
</evidence>
<proteinExistence type="predicted"/>
<dbReference type="GO" id="GO:0003677">
    <property type="term" value="F:DNA binding"/>
    <property type="evidence" value="ECO:0007669"/>
    <property type="project" value="UniProtKB-KW"/>
</dbReference>
<dbReference type="Gene3D" id="1.25.40.10">
    <property type="entry name" value="Tetratricopeptide repeat domain"/>
    <property type="match status" value="1"/>
</dbReference>
<dbReference type="CDD" id="cd00118">
    <property type="entry name" value="LysM"/>
    <property type="match status" value="2"/>
</dbReference>
<dbReference type="Gene3D" id="3.10.350.10">
    <property type="entry name" value="LysM domain"/>
    <property type="match status" value="2"/>
</dbReference>
<organism evidence="4 5">
    <name type="scientific">Sanguibacter gelidistatuariae</name>
    <dbReference type="NCBI Taxonomy" id="1814289"/>
    <lineage>
        <taxon>Bacteria</taxon>
        <taxon>Bacillati</taxon>
        <taxon>Actinomycetota</taxon>
        <taxon>Actinomycetes</taxon>
        <taxon>Micrococcales</taxon>
        <taxon>Sanguibacteraceae</taxon>
        <taxon>Sanguibacter</taxon>
    </lineage>
</organism>
<dbReference type="PANTHER" id="PTHR34700:SF4">
    <property type="entry name" value="PHAGE-LIKE ELEMENT PBSX PROTEIN XKDP"/>
    <property type="match status" value="1"/>
</dbReference>
<gene>
    <name evidence="4" type="ORF">SAMN05216410_2994</name>
</gene>